<reference evidence="2 3" key="1">
    <citation type="journal article" date="2015" name="Stand. Genomic Sci.">
        <title>Genomic Encyclopedia of Bacterial and Archaeal Type Strains, Phase III: the genomes of soil and plant-associated and newly described type strains.</title>
        <authorList>
            <person name="Whitman W.B."/>
            <person name="Woyke T."/>
            <person name="Klenk H.P."/>
            <person name="Zhou Y."/>
            <person name="Lilburn T.G."/>
            <person name="Beck B.J."/>
            <person name="De Vos P."/>
            <person name="Vandamme P."/>
            <person name="Eisen J.A."/>
            <person name="Garrity G."/>
            <person name="Hugenholtz P."/>
            <person name="Kyrpides N.C."/>
        </authorList>
    </citation>
    <scope>NUCLEOTIDE SEQUENCE [LARGE SCALE GENOMIC DNA]</scope>
    <source>
        <strain evidence="2 3">CECT 7306</strain>
    </source>
</reference>
<feature type="transmembrane region" description="Helical" evidence="1">
    <location>
        <begin position="109"/>
        <end position="130"/>
    </location>
</feature>
<name>A0A3N1HKL2_9ACTN</name>
<dbReference type="EMBL" id="RJKN01000004">
    <property type="protein sequence ID" value="ROP43067.1"/>
    <property type="molecule type" value="Genomic_DNA"/>
</dbReference>
<keyword evidence="1" id="KW-0472">Membrane</keyword>
<dbReference type="InParanoid" id="A0A3N1HKL2"/>
<dbReference type="RefSeq" id="WP_123379785.1">
    <property type="nucleotide sequence ID" value="NZ_RJKN01000004.1"/>
</dbReference>
<protein>
    <submittedName>
        <fullName evidence="2">Uncharacterized protein</fullName>
    </submittedName>
</protein>
<sequence length="172" mass="16624">MRGTSLALGTAPVLVLRSDVGAGGGTVRVEQWRRGRRDEGADAVRSPGLVLAGLPDDAERVVHGAVAVADLPGATTSAGLGRVAAARAATGGAGVAGAGLGAPRPPSPVLPAVLAVAGLLVLLLEVAQLLSGRGSALVAAVALLGVVLGTAAAVRRRAAARPAGPPPAADDR</sequence>
<accession>A0A3N1HKL2</accession>
<organism evidence="2 3">
    <name type="scientific">Pseudokineococcus lusitanus</name>
    <dbReference type="NCBI Taxonomy" id="763993"/>
    <lineage>
        <taxon>Bacteria</taxon>
        <taxon>Bacillati</taxon>
        <taxon>Actinomycetota</taxon>
        <taxon>Actinomycetes</taxon>
        <taxon>Kineosporiales</taxon>
        <taxon>Kineosporiaceae</taxon>
        <taxon>Pseudokineococcus</taxon>
    </lineage>
</organism>
<evidence type="ECO:0000313" key="3">
    <source>
        <dbReference type="Proteomes" id="UP000276232"/>
    </source>
</evidence>
<dbReference type="Proteomes" id="UP000276232">
    <property type="component" value="Unassembled WGS sequence"/>
</dbReference>
<gene>
    <name evidence="2" type="ORF">EDC03_1662</name>
</gene>
<evidence type="ECO:0000256" key="1">
    <source>
        <dbReference type="SAM" id="Phobius"/>
    </source>
</evidence>
<dbReference type="AlphaFoldDB" id="A0A3N1HKL2"/>
<keyword evidence="1" id="KW-0812">Transmembrane</keyword>
<comment type="caution">
    <text evidence="2">The sequence shown here is derived from an EMBL/GenBank/DDBJ whole genome shotgun (WGS) entry which is preliminary data.</text>
</comment>
<keyword evidence="1" id="KW-1133">Transmembrane helix</keyword>
<proteinExistence type="predicted"/>
<evidence type="ECO:0000313" key="2">
    <source>
        <dbReference type="EMBL" id="ROP43067.1"/>
    </source>
</evidence>
<keyword evidence="3" id="KW-1185">Reference proteome</keyword>
<feature type="transmembrane region" description="Helical" evidence="1">
    <location>
        <begin position="136"/>
        <end position="154"/>
    </location>
</feature>